<name>A0AAN9G763_9CAEN</name>
<feature type="binding site" description="axial binding residue" evidence="10">
    <location>
        <position position="461"/>
    </location>
    <ligand>
        <name>heme</name>
        <dbReference type="ChEBI" id="CHEBI:30413"/>
    </ligand>
    <ligandPart>
        <name>Fe</name>
        <dbReference type="ChEBI" id="CHEBI:18248"/>
    </ligandPart>
</feature>
<evidence type="ECO:0000313" key="13">
    <source>
        <dbReference type="EMBL" id="KAK7097472.1"/>
    </source>
</evidence>
<gene>
    <name evidence="13" type="ORF">V1264_004445</name>
</gene>
<comment type="similarity">
    <text evidence="3 11">Belongs to the cytochrome P450 family.</text>
</comment>
<keyword evidence="12" id="KW-0812">Transmembrane</keyword>
<dbReference type="PROSITE" id="PS00086">
    <property type="entry name" value="CYTOCHROME_P450"/>
    <property type="match status" value="1"/>
</dbReference>
<dbReference type="Proteomes" id="UP001374579">
    <property type="component" value="Unassembled WGS sequence"/>
</dbReference>
<evidence type="ECO:0000256" key="8">
    <source>
        <dbReference type="ARBA" id="ARBA00023004"/>
    </source>
</evidence>
<evidence type="ECO:0000256" key="1">
    <source>
        <dbReference type="ARBA" id="ARBA00004174"/>
    </source>
</evidence>
<sequence>METSGWISITWTLLLGVVTLAIIWFWKSSQTFKVLEKMGLKGPEPRFIIGNMGQMTKKGFHACFKEWEKEYGKVYGVYRAKQPSIVIHDPDMLREIMVKQFAAFPNRQSSKIADVKPWRSTLQFLMDDHWRHVRNTLSPGFSTGKLKHMLPVIQRCCRNLVKHVQQKAEKGEDVDTKVLSNAFSMDVTAGTGFGMEVCCLQNPEEPFGVVANQILYPPQWVFTLHFLFPFLSPVLHTLGISIAPKKPIQYMFDIISAAIKERRQDNKDYKDHLQTLVDAQRQKTDDTPVDPEIDHRDDLKTSSTWNRKGLTEDEIYANSLNFLLAGYENTASGIAFLLYNLAGSPHCLRKLQDEVDAALGKDEVDYRVVSDMPYLEMCLNETLRLYPPGLMLDRTCIADTEIKTLHVPKGMLITIPVYSVHTDPTNWPDPLKFDPERHTSEARATRHPFSFMPFGIGPRNCIGMRMSQLEVKMAVACIVQKFSPFLCEQSVFPAKVSTHVRLGPEEKMWIKFKPRA</sequence>
<dbReference type="PANTHER" id="PTHR24302">
    <property type="entry name" value="CYTOCHROME P450 FAMILY 3"/>
    <property type="match status" value="1"/>
</dbReference>
<dbReference type="Pfam" id="PF00067">
    <property type="entry name" value="p450"/>
    <property type="match status" value="1"/>
</dbReference>
<dbReference type="PRINTS" id="PR00385">
    <property type="entry name" value="P450"/>
</dbReference>
<dbReference type="PRINTS" id="PR00463">
    <property type="entry name" value="EP450I"/>
</dbReference>
<dbReference type="InterPro" id="IPR017972">
    <property type="entry name" value="Cyt_P450_CS"/>
</dbReference>
<evidence type="ECO:0000256" key="6">
    <source>
        <dbReference type="ARBA" id="ARBA00022848"/>
    </source>
</evidence>
<comment type="subcellular location">
    <subcellularLocation>
        <location evidence="2">Endoplasmic reticulum membrane</location>
        <topology evidence="2">Peripheral membrane protein</topology>
    </subcellularLocation>
    <subcellularLocation>
        <location evidence="1">Microsome membrane</location>
        <topology evidence="1">Peripheral membrane protein</topology>
    </subcellularLocation>
</comment>
<dbReference type="InterPro" id="IPR002401">
    <property type="entry name" value="Cyt_P450_E_grp-I"/>
</dbReference>
<dbReference type="InterPro" id="IPR036396">
    <property type="entry name" value="Cyt_P450_sf"/>
</dbReference>
<evidence type="ECO:0000256" key="4">
    <source>
        <dbReference type="ARBA" id="ARBA00022617"/>
    </source>
</evidence>
<evidence type="ECO:0000256" key="2">
    <source>
        <dbReference type="ARBA" id="ARBA00004406"/>
    </source>
</evidence>
<proteinExistence type="inferred from homology"/>
<dbReference type="FunFam" id="1.10.630.10:FF:000042">
    <property type="entry name" value="Cytochrome P450"/>
    <property type="match status" value="1"/>
</dbReference>
<dbReference type="GO" id="GO:0020037">
    <property type="term" value="F:heme binding"/>
    <property type="evidence" value="ECO:0007669"/>
    <property type="project" value="InterPro"/>
</dbReference>
<comment type="function">
    <text evidence="9">Cytochromes P450 are a group of heme-thiolate monooxygenases. They oxidize a variety of structurally unrelated compounds, including steroids, fatty acids, and xenobiotics.</text>
</comment>
<evidence type="ECO:0000256" key="12">
    <source>
        <dbReference type="SAM" id="Phobius"/>
    </source>
</evidence>
<evidence type="ECO:0000256" key="5">
    <source>
        <dbReference type="ARBA" id="ARBA00022723"/>
    </source>
</evidence>
<organism evidence="13 14">
    <name type="scientific">Littorina saxatilis</name>
    <dbReference type="NCBI Taxonomy" id="31220"/>
    <lineage>
        <taxon>Eukaryota</taxon>
        <taxon>Metazoa</taxon>
        <taxon>Spiralia</taxon>
        <taxon>Lophotrochozoa</taxon>
        <taxon>Mollusca</taxon>
        <taxon>Gastropoda</taxon>
        <taxon>Caenogastropoda</taxon>
        <taxon>Littorinimorpha</taxon>
        <taxon>Littorinoidea</taxon>
        <taxon>Littorinidae</taxon>
        <taxon>Littorina</taxon>
    </lineage>
</organism>
<keyword evidence="12" id="KW-1133">Transmembrane helix</keyword>
<feature type="transmembrane region" description="Helical" evidence="12">
    <location>
        <begin position="6"/>
        <end position="26"/>
    </location>
</feature>
<evidence type="ECO:0000256" key="7">
    <source>
        <dbReference type="ARBA" id="ARBA00023002"/>
    </source>
</evidence>
<protein>
    <recommendedName>
        <fullName evidence="15">Cytochrome P450</fullName>
    </recommendedName>
</protein>
<evidence type="ECO:0000313" key="14">
    <source>
        <dbReference type="Proteomes" id="UP001374579"/>
    </source>
</evidence>
<keyword evidence="5 10" id="KW-0479">Metal-binding</keyword>
<evidence type="ECO:0000256" key="9">
    <source>
        <dbReference type="ARBA" id="ARBA00043906"/>
    </source>
</evidence>
<dbReference type="AlphaFoldDB" id="A0AAN9G763"/>
<dbReference type="GO" id="GO:0016705">
    <property type="term" value="F:oxidoreductase activity, acting on paired donors, with incorporation or reduction of molecular oxygen"/>
    <property type="evidence" value="ECO:0007669"/>
    <property type="project" value="InterPro"/>
</dbReference>
<dbReference type="InterPro" id="IPR050705">
    <property type="entry name" value="Cytochrome_P450_3A"/>
</dbReference>
<dbReference type="EMBL" id="JBAMIC010000013">
    <property type="protein sequence ID" value="KAK7097472.1"/>
    <property type="molecule type" value="Genomic_DNA"/>
</dbReference>
<dbReference type="Gene3D" id="1.10.630.10">
    <property type="entry name" value="Cytochrome P450"/>
    <property type="match status" value="1"/>
</dbReference>
<dbReference type="InterPro" id="IPR001128">
    <property type="entry name" value="Cyt_P450"/>
</dbReference>
<keyword evidence="4 10" id="KW-0349">Heme</keyword>
<dbReference type="GO" id="GO:0005506">
    <property type="term" value="F:iron ion binding"/>
    <property type="evidence" value="ECO:0007669"/>
    <property type="project" value="InterPro"/>
</dbReference>
<dbReference type="GO" id="GO:0005789">
    <property type="term" value="C:endoplasmic reticulum membrane"/>
    <property type="evidence" value="ECO:0007669"/>
    <property type="project" value="UniProtKB-SubCell"/>
</dbReference>
<evidence type="ECO:0008006" key="15">
    <source>
        <dbReference type="Google" id="ProtNLM"/>
    </source>
</evidence>
<dbReference type="CDD" id="cd11055">
    <property type="entry name" value="CYP3A-like"/>
    <property type="match status" value="1"/>
</dbReference>
<keyword evidence="12" id="KW-0472">Membrane</keyword>
<dbReference type="PANTHER" id="PTHR24302:SF15">
    <property type="entry name" value="FATTY-ACID PEROXYGENASE"/>
    <property type="match status" value="1"/>
</dbReference>
<comment type="caution">
    <text evidence="13">The sequence shown here is derived from an EMBL/GenBank/DDBJ whole genome shotgun (WGS) entry which is preliminary data.</text>
</comment>
<comment type="cofactor">
    <cofactor evidence="10">
        <name>heme</name>
        <dbReference type="ChEBI" id="CHEBI:30413"/>
    </cofactor>
</comment>
<accession>A0AAN9G763</accession>
<keyword evidence="11" id="KW-0503">Monooxygenase</keyword>
<keyword evidence="6" id="KW-0256">Endoplasmic reticulum</keyword>
<keyword evidence="8 10" id="KW-0408">Iron</keyword>
<evidence type="ECO:0000256" key="11">
    <source>
        <dbReference type="RuleBase" id="RU000461"/>
    </source>
</evidence>
<reference evidence="13 14" key="1">
    <citation type="submission" date="2024-02" db="EMBL/GenBank/DDBJ databases">
        <title>Chromosome-scale genome assembly of the rough periwinkle Littorina saxatilis.</title>
        <authorList>
            <person name="De Jode A."/>
            <person name="Faria R."/>
            <person name="Formenti G."/>
            <person name="Sims Y."/>
            <person name="Smith T.P."/>
            <person name="Tracey A."/>
            <person name="Wood J.M.D."/>
            <person name="Zagrodzka Z.B."/>
            <person name="Johannesson K."/>
            <person name="Butlin R.K."/>
            <person name="Leder E.H."/>
        </authorList>
    </citation>
    <scope>NUCLEOTIDE SEQUENCE [LARGE SCALE GENOMIC DNA]</scope>
    <source>
        <strain evidence="13">Snail1</strain>
        <tissue evidence="13">Muscle</tissue>
    </source>
</reference>
<keyword evidence="14" id="KW-1185">Reference proteome</keyword>
<keyword evidence="6" id="KW-0492">Microsome</keyword>
<evidence type="ECO:0000256" key="10">
    <source>
        <dbReference type="PIRSR" id="PIRSR602401-1"/>
    </source>
</evidence>
<evidence type="ECO:0000256" key="3">
    <source>
        <dbReference type="ARBA" id="ARBA00010617"/>
    </source>
</evidence>
<dbReference type="SUPFAM" id="SSF48264">
    <property type="entry name" value="Cytochrome P450"/>
    <property type="match status" value="1"/>
</dbReference>
<keyword evidence="7 11" id="KW-0560">Oxidoreductase</keyword>
<dbReference type="GO" id="GO:0008395">
    <property type="term" value="F:steroid hydroxylase activity"/>
    <property type="evidence" value="ECO:0007669"/>
    <property type="project" value="TreeGrafter"/>
</dbReference>